<dbReference type="Proteomes" id="UP000026962">
    <property type="component" value="Chromosome 1"/>
</dbReference>
<dbReference type="EnsemblPlants" id="OPUNC01G31540.1">
    <property type="protein sequence ID" value="OPUNC01G31540.1"/>
    <property type="gene ID" value="OPUNC01G31540"/>
</dbReference>
<dbReference type="PANTHER" id="PTHR33994">
    <property type="entry name" value="OS04G0515000 PROTEIN"/>
    <property type="match status" value="1"/>
</dbReference>
<reference evidence="1" key="2">
    <citation type="submission" date="2018-05" db="EMBL/GenBank/DDBJ databases">
        <title>OpunRS2 (Oryza punctata Reference Sequence Version 2).</title>
        <authorList>
            <person name="Zhang J."/>
            <person name="Kudrna D."/>
            <person name="Lee S."/>
            <person name="Talag J."/>
            <person name="Welchert J."/>
            <person name="Wing R.A."/>
        </authorList>
    </citation>
    <scope>NUCLEOTIDE SEQUENCE [LARGE SCALE GENOMIC DNA]</scope>
</reference>
<accession>A0A0E0JP91</accession>
<sequence>MAIKTSKQRRQRRTMLSRAPIRANTKRLVVIIATRDLAPCGHLGLLGLTVLLLLLQSTSPATTTLRGRFRDHDLDTFSVRITSYEGIDLGRPAATVLPEFRVTLATANGACVDRATVTVRVVLGRGVGLGARGAA</sequence>
<protein>
    <submittedName>
        <fullName evidence="1">Uncharacterized protein</fullName>
    </submittedName>
</protein>
<keyword evidence="2" id="KW-1185">Reference proteome</keyword>
<dbReference type="Gramene" id="OPUNC01G31540.1">
    <property type="protein sequence ID" value="OPUNC01G31540.1"/>
    <property type="gene ID" value="OPUNC01G31540"/>
</dbReference>
<dbReference type="HOGENOM" id="CLU_1889124_0_0_1"/>
<name>A0A0E0JP91_ORYPU</name>
<proteinExistence type="predicted"/>
<dbReference type="PANTHER" id="PTHR33994:SF27">
    <property type="entry name" value="OS01G0771700 PROTEIN"/>
    <property type="match status" value="1"/>
</dbReference>
<evidence type="ECO:0000313" key="2">
    <source>
        <dbReference type="Proteomes" id="UP000026962"/>
    </source>
</evidence>
<organism evidence="1">
    <name type="scientific">Oryza punctata</name>
    <name type="common">Red rice</name>
    <dbReference type="NCBI Taxonomy" id="4537"/>
    <lineage>
        <taxon>Eukaryota</taxon>
        <taxon>Viridiplantae</taxon>
        <taxon>Streptophyta</taxon>
        <taxon>Embryophyta</taxon>
        <taxon>Tracheophyta</taxon>
        <taxon>Spermatophyta</taxon>
        <taxon>Magnoliopsida</taxon>
        <taxon>Liliopsida</taxon>
        <taxon>Poales</taxon>
        <taxon>Poaceae</taxon>
        <taxon>BOP clade</taxon>
        <taxon>Oryzoideae</taxon>
        <taxon>Oryzeae</taxon>
        <taxon>Oryzinae</taxon>
        <taxon>Oryza</taxon>
    </lineage>
</organism>
<dbReference type="AlphaFoldDB" id="A0A0E0JP91"/>
<evidence type="ECO:0000313" key="1">
    <source>
        <dbReference type="EnsemblPlants" id="OPUNC01G31540.1"/>
    </source>
</evidence>
<reference evidence="1" key="1">
    <citation type="submission" date="2015-04" db="UniProtKB">
        <authorList>
            <consortium name="EnsemblPlants"/>
        </authorList>
    </citation>
    <scope>IDENTIFICATION</scope>
</reference>